<feature type="transmembrane region" description="Helical" evidence="1">
    <location>
        <begin position="12"/>
        <end position="28"/>
    </location>
</feature>
<proteinExistence type="predicted"/>
<keyword evidence="1" id="KW-0812">Transmembrane</keyword>
<evidence type="ECO:0000313" key="3">
    <source>
        <dbReference type="Proteomes" id="UP000051660"/>
    </source>
</evidence>
<gene>
    <name evidence="2" type="ORF">CQ14_06710</name>
</gene>
<sequence>MDNILGWLTKYSPPVVLLLALGGIFIFVSKQVTENAISAQFEQYKKEVELRLQRRSNFEERVLLDRYVLVREIHAKIATVMTDLNRAKSGTEVKGLFQGTDIVPLTTAFELIEQNRHLITERFRKILRDQAVLAMEYANIQDTDALKRHVSNYQELDATFDRAMNEVFGLDRITWETRDRVAKP</sequence>
<organism evidence="2 3">
    <name type="scientific">Bradyrhizobium lablabi</name>
    <dbReference type="NCBI Taxonomy" id="722472"/>
    <lineage>
        <taxon>Bacteria</taxon>
        <taxon>Pseudomonadati</taxon>
        <taxon>Pseudomonadota</taxon>
        <taxon>Alphaproteobacteria</taxon>
        <taxon>Hyphomicrobiales</taxon>
        <taxon>Nitrobacteraceae</taxon>
        <taxon>Bradyrhizobium</taxon>
    </lineage>
</organism>
<name>A0A0R3MMA7_9BRAD</name>
<accession>A0A0R3MMA7</accession>
<evidence type="ECO:0000313" key="2">
    <source>
        <dbReference type="EMBL" id="KRR21335.1"/>
    </source>
</evidence>
<keyword evidence="1" id="KW-0472">Membrane</keyword>
<protein>
    <submittedName>
        <fullName evidence="2">Uncharacterized protein</fullName>
    </submittedName>
</protein>
<dbReference type="EMBL" id="LLYB01000081">
    <property type="protein sequence ID" value="KRR21335.1"/>
    <property type="molecule type" value="Genomic_DNA"/>
</dbReference>
<comment type="caution">
    <text evidence="2">The sequence shown here is derived from an EMBL/GenBank/DDBJ whole genome shotgun (WGS) entry which is preliminary data.</text>
</comment>
<dbReference type="Proteomes" id="UP000051660">
    <property type="component" value="Unassembled WGS sequence"/>
</dbReference>
<dbReference type="RefSeq" id="WP_057859793.1">
    <property type="nucleotide sequence ID" value="NZ_LLYB01000081.1"/>
</dbReference>
<dbReference type="OrthoDB" id="9429462at2"/>
<reference evidence="2 3" key="1">
    <citation type="submission" date="2014-03" db="EMBL/GenBank/DDBJ databases">
        <title>Bradyrhizobium valentinum sp. nov., isolated from effective nodules of Lupinus mariae-josephae, a lupine endemic of basic-lime soils in Eastern Spain.</title>
        <authorList>
            <person name="Duran D."/>
            <person name="Rey L."/>
            <person name="Navarro A."/>
            <person name="Busquets A."/>
            <person name="Imperial J."/>
            <person name="Ruiz-Argueso T."/>
        </authorList>
    </citation>
    <scope>NUCLEOTIDE SEQUENCE [LARGE SCALE GENOMIC DNA]</scope>
    <source>
        <strain evidence="2 3">CCBAU 23086</strain>
    </source>
</reference>
<keyword evidence="1" id="KW-1133">Transmembrane helix</keyword>
<dbReference type="AlphaFoldDB" id="A0A0R3MMA7"/>
<evidence type="ECO:0000256" key="1">
    <source>
        <dbReference type="SAM" id="Phobius"/>
    </source>
</evidence>